<dbReference type="InterPro" id="IPR036691">
    <property type="entry name" value="Endo/exonu/phosph_ase_sf"/>
</dbReference>
<dbReference type="Pfam" id="PF03372">
    <property type="entry name" value="Exo_endo_phos"/>
    <property type="match status" value="1"/>
</dbReference>
<dbReference type="InterPro" id="IPR005135">
    <property type="entry name" value="Endo/exonuclease/phosphatase"/>
</dbReference>
<evidence type="ECO:0000313" key="2">
    <source>
        <dbReference type="EMBL" id="QDT56806.1"/>
    </source>
</evidence>
<dbReference type="FunCoup" id="A0A517SL09">
    <property type="interactions" value="36"/>
</dbReference>
<dbReference type="GO" id="GO:0006506">
    <property type="term" value="P:GPI anchor biosynthetic process"/>
    <property type="evidence" value="ECO:0007669"/>
    <property type="project" value="TreeGrafter"/>
</dbReference>
<dbReference type="PANTHER" id="PTHR14859">
    <property type="entry name" value="CALCOFLUOR WHITE HYPERSENSITIVE PROTEIN PRECURSOR"/>
    <property type="match status" value="1"/>
</dbReference>
<dbReference type="GO" id="GO:0003824">
    <property type="term" value="F:catalytic activity"/>
    <property type="evidence" value="ECO:0007669"/>
    <property type="project" value="InterPro"/>
</dbReference>
<name>A0A517SL09_9PLAN</name>
<gene>
    <name evidence="2" type="ORF">Pan44_48660</name>
</gene>
<dbReference type="EMBL" id="CP036271">
    <property type="protein sequence ID" value="QDT56806.1"/>
    <property type="molecule type" value="Genomic_DNA"/>
</dbReference>
<dbReference type="OrthoDB" id="155529at2"/>
<dbReference type="GO" id="GO:0016020">
    <property type="term" value="C:membrane"/>
    <property type="evidence" value="ECO:0007669"/>
    <property type="project" value="GOC"/>
</dbReference>
<feature type="domain" description="Endonuclease/exonuclease/phosphatase" evidence="1">
    <location>
        <begin position="38"/>
        <end position="260"/>
    </location>
</feature>
<dbReference type="Proteomes" id="UP000315700">
    <property type="component" value="Chromosome"/>
</dbReference>
<keyword evidence="3" id="KW-1185">Reference proteome</keyword>
<organism evidence="2 3">
    <name type="scientific">Caulifigura coniformis</name>
    <dbReference type="NCBI Taxonomy" id="2527983"/>
    <lineage>
        <taxon>Bacteria</taxon>
        <taxon>Pseudomonadati</taxon>
        <taxon>Planctomycetota</taxon>
        <taxon>Planctomycetia</taxon>
        <taxon>Planctomycetales</taxon>
        <taxon>Planctomycetaceae</taxon>
        <taxon>Caulifigura</taxon>
    </lineage>
</organism>
<dbReference type="SUPFAM" id="SSF56219">
    <property type="entry name" value="DNase I-like"/>
    <property type="match status" value="1"/>
</dbReference>
<protein>
    <recommendedName>
        <fullName evidence="1">Endonuclease/exonuclease/phosphatase domain-containing protein</fullName>
    </recommendedName>
</protein>
<dbReference type="KEGG" id="ccos:Pan44_48660"/>
<reference evidence="2 3" key="1">
    <citation type="submission" date="2019-02" db="EMBL/GenBank/DDBJ databases">
        <title>Deep-cultivation of Planctomycetes and their phenomic and genomic characterization uncovers novel biology.</title>
        <authorList>
            <person name="Wiegand S."/>
            <person name="Jogler M."/>
            <person name="Boedeker C."/>
            <person name="Pinto D."/>
            <person name="Vollmers J."/>
            <person name="Rivas-Marin E."/>
            <person name="Kohn T."/>
            <person name="Peeters S.H."/>
            <person name="Heuer A."/>
            <person name="Rast P."/>
            <person name="Oberbeckmann S."/>
            <person name="Bunk B."/>
            <person name="Jeske O."/>
            <person name="Meyerdierks A."/>
            <person name="Storesund J.E."/>
            <person name="Kallscheuer N."/>
            <person name="Luecker S."/>
            <person name="Lage O.M."/>
            <person name="Pohl T."/>
            <person name="Merkel B.J."/>
            <person name="Hornburger P."/>
            <person name="Mueller R.-W."/>
            <person name="Bruemmer F."/>
            <person name="Labrenz M."/>
            <person name="Spormann A.M."/>
            <person name="Op den Camp H."/>
            <person name="Overmann J."/>
            <person name="Amann R."/>
            <person name="Jetten M.S.M."/>
            <person name="Mascher T."/>
            <person name="Medema M.H."/>
            <person name="Devos D.P."/>
            <person name="Kaster A.-K."/>
            <person name="Ovreas L."/>
            <person name="Rohde M."/>
            <person name="Galperin M.Y."/>
            <person name="Jogler C."/>
        </authorList>
    </citation>
    <scope>NUCLEOTIDE SEQUENCE [LARGE SCALE GENOMIC DNA]</scope>
    <source>
        <strain evidence="2 3">Pan44</strain>
    </source>
</reference>
<dbReference type="PANTHER" id="PTHR14859:SF15">
    <property type="entry name" value="ENDONUCLEASE_EXONUCLEASE_PHOSPHATASE DOMAIN-CONTAINING PROTEIN"/>
    <property type="match status" value="1"/>
</dbReference>
<proteinExistence type="predicted"/>
<dbReference type="InParanoid" id="A0A517SL09"/>
<evidence type="ECO:0000259" key="1">
    <source>
        <dbReference type="Pfam" id="PF03372"/>
    </source>
</evidence>
<dbReference type="InterPro" id="IPR051916">
    <property type="entry name" value="GPI-anchor_lipid_remodeler"/>
</dbReference>
<dbReference type="AlphaFoldDB" id="A0A517SL09"/>
<sequence length="272" mass="29915">MKLSSRKICPLAFAIGLVVLIGVANGGEHAALPRLRVLSYNIHHAEGVDGKLDVERIAGVIRGCEADVVAVQEVDKGARRSQQLDEPAELARLTKLEHFVFGRTIDLQGGEYGNLVLSRYPIASSRVHMLPNSAGAEQRGVVEAEIAPPQGQPFRLFATHLDFGRKEASEADRQGAIRLVNERVDATRQPAIFAGDFNCVPDSATIRTIRETWLQSNSAEAFTTPVGRPTRQIDFIFLRPESQWKVIEVKVLDEAVASDHRPILATVELLQK</sequence>
<evidence type="ECO:0000313" key="3">
    <source>
        <dbReference type="Proteomes" id="UP000315700"/>
    </source>
</evidence>
<dbReference type="Gene3D" id="3.60.10.10">
    <property type="entry name" value="Endonuclease/exonuclease/phosphatase"/>
    <property type="match status" value="1"/>
</dbReference>
<accession>A0A517SL09</accession>
<dbReference type="RefSeq" id="WP_145034228.1">
    <property type="nucleotide sequence ID" value="NZ_CP036271.1"/>
</dbReference>